<name>A0AAN5CYV3_9BILA</name>
<dbReference type="SUPFAM" id="SSF54236">
    <property type="entry name" value="Ubiquitin-like"/>
    <property type="match status" value="1"/>
</dbReference>
<dbReference type="PRINTS" id="PR00348">
    <property type="entry name" value="UBIQUITIN"/>
</dbReference>
<feature type="domain" description="UBA" evidence="2">
    <location>
        <begin position="480"/>
        <end position="524"/>
    </location>
</feature>
<keyword evidence="5" id="KW-1185">Reference proteome</keyword>
<sequence>MGESSESGSGKISLKIKTTAIQYDIEVPEGATVGDVKQALVDKTGNPVEKHTLIFSGKILKDSETLAQHSIKDGMAIHLVIRTAPPAAPSQVSGAPLSSSASQPTGSSTPSQPSRAPFGGLPGMGAPVLQGAGMNPMAMMQNPEMMQQMMNSPIMQSLLSNPQILRSMLSENPQIQNLIDSNPELGHILNDPEMMRQTMEMMRNPNMFNEMMRNHDQAIRNLQGIPGGEAALQRLYQDVQEPLLNSATSSFGGNPFAALSNNANSNSTSRSQNAGVENAEALPNPWGGGAAAAGGGAGGAPQNNQGGAARVGMGSIMEQMMQGMMGAGGTGGAAAGGANDLMGMMNNPAMRQMAAQMAQGLASNPETAGLLGGIPPSVLTAMGNPRVIDAMMQIQTGMETIRREAPELARDMFGQSAAMMDALRQAGGAAGAAAAGGAEGAATGGAAGGLAGVSPNLLNSLFANMQMGAGMGAAPASREQLEQQYAAQLETLQGMGFTNVAENLAALAACFGDVNMAIERLLQR</sequence>
<reference evidence="5" key="1">
    <citation type="submission" date="2022-10" db="EMBL/GenBank/DDBJ databases">
        <title>Genome assembly of Pristionchus species.</title>
        <authorList>
            <person name="Yoshida K."/>
            <person name="Sommer R.J."/>
        </authorList>
    </citation>
    <scope>NUCLEOTIDE SEQUENCE [LARGE SCALE GENOMIC DNA]</scope>
    <source>
        <strain evidence="5">RS5460</strain>
    </source>
</reference>
<dbReference type="GO" id="GO:0031593">
    <property type="term" value="F:polyubiquitin modification-dependent protein binding"/>
    <property type="evidence" value="ECO:0007669"/>
    <property type="project" value="TreeGrafter"/>
</dbReference>
<feature type="compositionally biased region" description="Gly residues" evidence="1">
    <location>
        <begin position="286"/>
        <end position="299"/>
    </location>
</feature>
<protein>
    <submittedName>
        <fullName evidence="4">Uncharacterized protein</fullName>
    </submittedName>
</protein>
<dbReference type="GO" id="GO:0005829">
    <property type="term" value="C:cytosol"/>
    <property type="evidence" value="ECO:0007669"/>
    <property type="project" value="TreeGrafter"/>
</dbReference>
<dbReference type="InterPro" id="IPR029071">
    <property type="entry name" value="Ubiquitin-like_domsf"/>
</dbReference>
<feature type="region of interest" description="Disordered" evidence="1">
    <location>
        <begin position="262"/>
        <end position="306"/>
    </location>
</feature>
<dbReference type="InterPro" id="IPR006636">
    <property type="entry name" value="STI1_HS-bd"/>
</dbReference>
<evidence type="ECO:0000259" key="2">
    <source>
        <dbReference type="PROSITE" id="PS50030"/>
    </source>
</evidence>
<organism evidence="4 5">
    <name type="scientific">Pristionchus mayeri</name>
    <dbReference type="NCBI Taxonomy" id="1317129"/>
    <lineage>
        <taxon>Eukaryota</taxon>
        <taxon>Metazoa</taxon>
        <taxon>Ecdysozoa</taxon>
        <taxon>Nematoda</taxon>
        <taxon>Chromadorea</taxon>
        <taxon>Rhabditida</taxon>
        <taxon>Rhabditina</taxon>
        <taxon>Diplogasteromorpha</taxon>
        <taxon>Diplogasteroidea</taxon>
        <taxon>Neodiplogasteridae</taxon>
        <taxon>Pristionchus</taxon>
    </lineage>
</organism>
<evidence type="ECO:0000256" key="1">
    <source>
        <dbReference type="SAM" id="MobiDB-lite"/>
    </source>
</evidence>
<dbReference type="SMART" id="SM00165">
    <property type="entry name" value="UBA"/>
    <property type="match status" value="1"/>
</dbReference>
<dbReference type="SMART" id="SM00213">
    <property type="entry name" value="UBQ"/>
    <property type="match status" value="1"/>
</dbReference>
<dbReference type="PANTHER" id="PTHR10677">
    <property type="entry name" value="UBIQUILIN"/>
    <property type="match status" value="1"/>
</dbReference>
<dbReference type="Gene3D" id="3.10.20.90">
    <property type="entry name" value="Phosphatidylinositol 3-kinase Catalytic Subunit, Chain A, domain 1"/>
    <property type="match status" value="1"/>
</dbReference>
<dbReference type="SMART" id="SM00727">
    <property type="entry name" value="STI1"/>
    <property type="match status" value="3"/>
</dbReference>
<comment type="caution">
    <text evidence="4">The sequence shown here is derived from an EMBL/GenBank/DDBJ whole genome shotgun (WGS) entry which is preliminary data.</text>
</comment>
<dbReference type="FunFam" id="1.10.260.100:FF:000001">
    <property type="entry name" value="Ubiquilin 1"/>
    <property type="match status" value="1"/>
</dbReference>
<dbReference type="AlphaFoldDB" id="A0AAN5CYV3"/>
<dbReference type="EMBL" id="BTRK01000005">
    <property type="protein sequence ID" value="GMR53194.1"/>
    <property type="molecule type" value="Genomic_DNA"/>
</dbReference>
<dbReference type="GO" id="GO:0006511">
    <property type="term" value="P:ubiquitin-dependent protein catabolic process"/>
    <property type="evidence" value="ECO:0007669"/>
    <property type="project" value="TreeGrafter"/>
</dbReference>
<dbReference type="SUPFAM" id="SSF46934">
    <property type="entry name" value="UBA-like"/>
    <property type="match status" value="1"/>
</dbReference>
<dbReference type="InterPro" id="IPR015496">
    <property type="entry name" value="Ubiquilin"/>
</dbReference>
<feature type="compositionally biased region" description="Low complexity" evidence="1">
    <location>
        <begin position="262"/>
        <end position="274"/>
    </location>
</feature>
<evidence type="ECO:0000259" key="3">
    <source>
        <dbReference type="PROSITE" id="PS50053"/>
    </source>
</evidence>
<gene>
    <name evidence="4" type="ORF">PMAYCL1PPCAC_23389</name>
</gene>
<evidence type="ECO:0000313" key="5">
    <source>
        <dbReference type="Proteomes" id="UP001328107"/>
    </source>
</evidence>
<dbReference type="Pfam" id="PF00240">
    <property type="entry name" value="ubiquitin"/>
    <property type="match status" value="1"/>
</dbReference>
<dbReference type="Proteomes" id="UP001328107">
    <property type="component" value="Unassembled WGS sequence"/>
</dbReference>
<feature type="domain" description="Ubiquitin-like" evidence="3">
    <location>
        <begin position="12"/>
        <end position="82"/>
    </location>
</feature>
<dbReference type="InterPro" id="IPR000626">
    <property type="entry name" value="Ubiquitin-like_dom"/>
</dbReference>
<feature type="region of interest" description="Disordered" evidence="1">
    <location>
        <begin position="87"/>
        <end position="125"/>
    </location>
</feature>
<dbReference type="PANTHER" id="PTHR10677:SF3">
    <property type="entry name" value="FI07626P-RELATED"/>
    <property type="match status" value="1"/>
</dbReference>
<proteinExistence type="predicted"/>
<dbReference type="InterPro" id="IPR009060">
    <property type="entry name" value="UBA-like_sf"/>
</dbReference>
<accession>A0AAN5CYV3</accession>
<feature type="compositionally biased region" description="Low complexity" evidence="1">
    <location>
        <begin position="96"/>
        <end position="114"/>
    </location>
</feature>
<dbReference type="PROSITE" id="PS50030">
    <property type="entry name" value="UBA"/>
    <property type="match status" value="1"/>
</dbReference>
<dbReference type="Pfam" id="PF23195">
    <property type="entry name" value="UBQLN1"/>
    <property type="match status" value="1"/>
</dbReference>
<dbReference type="InterPro" id="IPR015940">
    <property type="entry name" value="UBA"/>
</dbReference>
<evidence type="ECO:0000313" key="4">
    <source>
        <dbReference type="EMBL" id="GMR53194.1"/>
    </source>
</evidence>
<dbReference type="Gene3D" id="1.10.260.100">
    <property type="match status" value="1"/>
</dbReference>
<dbReference type="Gene3D" id="1.10.8.10">
    <property type="entry name" value="DNA helicase RuvA subunit, C-terminal domain"/>
    <property type="match status" value="1"/>
</dbReference>
<dbReference type="Pfam" id="PF00627">
    <property type="entry name" value="UBA"/>
    <property type="match status" value="1"/>
</dbReference>
<dbReference type="InterPro" id="IPR019956">
    <property type="entry name" value="Ubiquitin_dom"/>
</dbReference>
<dbReference type="PROSITE" id="PS50053">
    <property type="entry name" value="UBIQUITIN_2"/>
    <property type="match status" value="1"/>
</dbReference>